<dbReference type="Gene3D" id="3.60.20.10">
    <property type="entry name" value="Glutamine Phosphoribosylpyrophosphate, subunit 1, domain 1"/>
    <property type="match status" value="1"/>
</dbReference>
<comment type="caution">
    <text evidence="2">The sequence shown here is derived from an EMBL/GenBank/DDBJ whole genome shotgun (WGS) entry which is preliminary data.</text>
</comment>
<accession>A0A830F415</accession>
<protein>
    <recommendedName>
        <fullName evidence="1">Putative peptidoglycan binding domain-containing protein</fullName>
    </recommendedName>
</protein>
<sequence length="314" mass="33508">MTFSIVARDPETEAVGVAVQSKFVSVGSVVPFASADAGAVATQSFANVAYGPDGLDYLREGLTAEETIDRLTAADDDAADRQVGVVGQDGSVAAFTGDDCFEHAGDRQGENYTVQGNILENRETVDAMADAFEETEGGLPEKLLAALHAGNDAGGDSRGEQGAALYVAKPEGGYDGRNDRWVDVRVDDHDRPIEELERVFRIYDITLLAREEPEETRELAGETAEAVLETLADLGFYDGTPSGEFGEAERDALEAFRGMNNFENHSLDVLEDAIARGWDDASGDGLAGSTGGGADGEERVVNAIWHGLQRLDRK</sequence>
<dbReference type="SUPFAM" id="SSF56235">
    <property type="entry name" value="N-terminal nucleophile aminohydrolases (Ntn hydrolases)"/>
    <property type="match status" value="1"/>
</dbReference>
<dbReference type="Pfam" id="PF08823">
    <property type="entry name" value="PG_binding_2"/>
    <property type="match status" value="1"/>
</dbReference>
<reference evidence="2" key="2">
    <citation type="submission" date="2020-09" db="EMBL/GenBank/DDBJ databases">
        <authorList>
            <person name="Sun Q."/>
            <person name="Ohkuma M."/>
        </authorList>
    </citation>
    <scope>NUCLEOTIDE SEQUENCE</scope>
    <source>
        <strain evidence="2">JCM 19596</strain>
    </source>
</reference>
<evidence type="ECO:0000313" key="2">
    <source>
        <dbReference type="EMBL" id="GGL53093.1"/>
    </source>
</evidence>
<dbReference type="Proteomes" id="UP000607197">
    <property type="component" value="Unassembled WGS sequence"/>
</dbReference>
<reference evidence="2" key="1">
    <citation type="journal article" date="2014" name="Int. J. Syst. Evol. Microbiol.">
        <title>Complete genome sequence of Corynebacterium casei LMG S-19264T (=DSM 44701T), isolated from a smear-ripened cheese.</title>
        <authorList>
            <consortium name="US DOE Joint Genome Institute (JGI-PGF)"/>
            <person name="Walter F."/>
            <person name="Albersmeier A."/>
            <person name="Kalinowski J."/>
            <person name="Ruckert C."/>
        </authorList>
    </citation>
    <scope>NUCLEOTIDE SEQUENCE</scope>
    <source>
        <strain evidence="2">JCM 19596</strain>
    </source>
</reference>
<dbReference type="PANTHER" id="PTHR39328">
    <property type="entry name" value="BLL2871 PROTEIN"/>
    <property type="match status" value="1"/>
</dbReference>
<proteinExistence type="predicted"/>
<dbReference type="RefSeq" id="WP_188976273.1">
    <property type="nucleotide sequence ID" value="NZ_BMPG01000001.1"/>
</dbReference>
<feature type="domain" description="Putative peptidoglycan binding" evidence="1">
    <location>
        <begin position="208"/>
        <end position="278"/>
    </location>
</feature>
<evidence type="ECO:0000313" key="3">
    <source>
        <dbReference type="Proteomes" id="UP000607197"/>
    </source>
</evidence>
<gene>
    <name evidence="2" type="ORF">GCM10009039_09120</name>
</gene>
<evidence type="ECO:0000259" key="1">
    <source>
        <dbReference type="Pfam" id="PF08823"/>
    </source>
</evidence>
<organism evidence="2 3">
    <name type="scientific">Halocalculus aciditolerans</name>
    <dbReference type="NCBI Taxonomy" id="1383812"/>
    <lineage>
        <taxon>Archaea</taxon>
        <taxon>Methanobacteriati</taxon>
        <taxon>Methanobacteriota</taxon>
        <taxon>Stenosarchaea group</taxon>
        <taxon>Halobacteria</taxon>
        <taxon>Halobacteriales</taxon>
        <taxon>Halobacteriaceae</taxon>
        <taxon>Halocalculus</taxon>
    </lineage>
</organism>
<keyword evidence="3" id="KW-1185">Reference proteome</keyword>
<dbReference type="InterPro" id="IPR010430">
    <property type="entry name" value="DUF1028"/>
</dbReference>
<dbReference type="Pfam" id="PF06267">
    <property type="entry name" value="DUF1028"/>
    <property type="match status" value="1"/>
</dbReference>
<name>A0A830F415_9EURY</name>
<dbReference type="OrthoDB" id="311454at2157"/>
<dbReference type="PANTHER" id="PTHR39328:SF1">
    <property type="entry name" value="BLL2871 PROTEIN"/>
    <property type="match status" value="1"/>
</dbReference>
<dbReference type="InterPro" id="IPR029055">
    <property type="entry name" value="Ntn_hydrolases_N"/>
</dbReference>
<dbReference type="InterPro" id="IPR014927">
    <property type="entry name" value="PG-bd_2"/>
</dbReference>
<dbReference type="EMBL" id="BMPG01000001">
    <property type="protein sequence ID" value="GGL53093.1"/>
    <property type="molecule type" value="Genomic_DNA"/>
</dbReference>
<dbReference type="AlphaFoldDB" id="A0A830F415"/>